<dbReference type="RefSeq" id="WP_153550628.1">
    <property type="nucleotide sequence ID" value="NZ_CP040089.1"/>
</dbReference>
<organism evidence="2 3">
    <name type="scientific">Candidatus Nanohalobium constans</name>
    <dbReference type="NCBI Taxonomy" id="2565781"/>
    <lineage>
        <taxon>Archaea</taxon>
        <taxon>Candidatus Nanohalarchaeota</taxon>
        <taxon>Candidatus Nanohalobia</taxon>
        <taxon>Candidatus Nanohalobiales</taxon>
        <taxon>Candidatus Nanohalobiaceae</taxon>
        <taxon>Candidatus Nanohalobium</taxon>
    </lineage>
</organism>
<evidence type="ECO:0000313" key="3">
    <source>
        <dbReference type="Proteomes" id="UP000377803"/>
    </source>
</evidence>
<protein>
    <submittedName>
        <fullName evidence="2">Uncharacterized protein</fullName>
    </submittedName>
</protein>
<sequence>MTVTVTKDQIENVIRGYQQEAEDSSDCASNLDIRKELSEEGEMPSHGQISEKTNEMKKEERIKRVYGDDSGSKKRWSTTDWTLPQPSVKRQIESARKELKNRILRQPKIEEVAEELGRENTEAFRMLFRKSVSDKWRSPDPEEIKEKKEDVQNRVEEALHLYLWPEELKDKIIENTREKSQEYYENNRELFEEFEIEVTKVVPVDIPRKFQIKAPPKLRKFMLETELEVDVPQSFREEEESTAEYHRRLTERIRDKIGYEIGDESRY</sequence>
<dbReference type="Proteomes" id="UP000377803">
    <property type="component" value="Chromosome"/>
</dbReference>
<evidence type="ECO:0000313" key="2">
    <source>
        <dbReference type="EMBL" id="QGA80883.1"/>
    </source>
</evidence>
<name>A0A5Q0UGU8_9ARCH</name>
<dbReference type="EMBL" id="CP040089">
    <property type="protein sequence ID" value="QGA80883.1"/>
    <property type="molecule type" value="Genomic_DNA"/>
</dbReference>
<reference evidence="3" key="1">
    <citation type="submission" date="2019-05" db="EMBL/GenBank/DDBJ databases">
        <title>Candidatus Nanohalobium constans, a novel model system to study the DPANN nano-sized archaea: genomic and physiological characterization of a nanoarchaeon co-cultured with its chitinotrophic host.</title>
        <authorList>
            <person name="La Cono V."/>
            <person name="Arcadi E."/>
            <person name="Crisafi F."/>
            <person name="Denaro R."/>
            <person name="La Spada G."/>
            <person name="Messina E."/>
            <person name="Smedile F."/>
            <person name="Toshchakov S.V."/>
            <person name="Shevchenko M.A."/>
            <person name="Golyshin P.N."/>
            <person name="Golyshina O.V."/>
            <person name="Ferrer M."/>
            <person name="Rohde M."/>
            <person name="Mushegian A."/>
            <person name="Sorokin D.Y."/>
            <person name="Giuliano L."/>
            <person name="Yakimov M.M."/>
        </authorList>
    </citation>
    <scope>NUCLEOTIDE SEQUENCE [LARGE SCALE GENOMIC DNA]</scope>
    <source>
        <strain evidence="3">LC1Nh</strain>
    </source>
</reference>
<gene>
    <name evidence="2" type="ORF">LC1Nh_1007</name>
</gene>
<feature type="region of interest" description="Disordered" evidence="1">
    <location>
        <begin position="36"/>
        <end position="82"/>
    </location>
</feature>
<accession>A0A5Q0UGU8</accession>
<keyword evidence="3" id="KW-1185">Reference proteome</keyword>
<feature type="compositionally biased region" description="Basic and acidic residues" evidence="1">
    <location>
        <begin position="52"/>
        <end position="72"/>
    </location>
</feature>
<dbReference type="GeneID" id="42365401"/>
<proteinExistence type="predicted"/>
<dbReference type="AlphaFoldDB" id="A0A5Q0UGU8"/>
<dbReference type="KEGG" id="ncon:LC1Nh_1007"/>
<evidence type="ECO:0000256" key="1">
    <source>
        <dbReference type="SAM" id="MobiDB-lite"/>
    </source>
</evidence>